<keyword evidence="14" id="KW-1185">Reference proteome</keyword>
<dbReference type="PROSITE" id="PS00324">
    <property type="entry name" value="ASPARTOKINASE"/>
    <property type="match status" value="1"/>
</dbReference>
<sequence>MSHTDLIVAKFGGTSVADFTAMSRSAGVVLADARVRLVVLSASAGITNLLVALAEGQPPAQRDALLEDIRNIQYAIINRLQQPQVIREEIDRMLENIAILAEAAAQAASAALTDELVSHGELMSSLLFVEILRERNVAAEWFDVRKIMRTSDRFGRAEPDVNALAELSRLQLRPRLAEALVITQGFIGSEAKGRTTTLGRGGSDYTAALLGEALQAQRIDIWTDVPGIYSTDPRIVPAARRIDQITFEEAAEMATFGAKVLHPATLLPAVRSDIPVFVGSSKDPEAGGTLVCNRTENPPLFRALALRRKQTLLTLHSLNMLHARGFLAEVFAILARHHISVDLITTSEVSVALTLDTTGSTSTGDSLLTQALLTELSSLCRVEVEENLALVALIGNKLSQACGVGKEVFGVLEPFNLRMICYGASSYNLCFLVPGNDAEQVVRTLHHNLFKC</sequence>
<dbReference type="InterPro" id="IPR001048">
    <property type="entry name" value="Asp/Glu/Uridylate_kinase"/>
</dbReference>
<evidence type="ECO:0000256" key="4">
    <source>
        <dbReference type="ARBA" id="ARBA00022741"/>
    </source>
</evidence>
<dbReference type="InterPro" id="IPR041745">
    <property type="entry name" value="AKiii-LysC-EC"/>
</dbReference>
<feature type="binding site" evidence="9">
    <location>
        <position position="47"/>
    </location>
    <ligand>
        <name>substrate</name>
    </ligand>
</feature>
<dbReference type="Gene3D" id="3.30.70.260">
    <property type="match status" value="2"/>
</dbReference>
<evidence type="ECO:0000256" key="8">
    <source>
        <dbReference type="ARBA" id="ARBA00047872"/>
    </source>
</evidence>
<dbReference type="GO" id="GO:0009089">
    <property type="term" value="P:lysine biosynthetic process via diaminopimelate"/>
    <property type="evidence" value="ECO:0007669"/>
    <property type="project" value="UniProtKB-UniPathway"/>
</dbReference>
<dbReference type="GO" id="GO:0005524">
    <property type="term" value="F:ATP binding"/>
    <property type="evidence" value="ECO:0007669"/>
    <property type="project" value="UniProtKB-KW"/>
</dbReference>
<keyword evidence="11" id="KW-0028">Amino-acid biosynthesis</keyword>
<feature type="binding site" evidence="9">
    <location>
        <begin position="223"/>
        <end position="224"/>
    </location>
    <ligand>
        <name>ATP</name>
        <dbReference type="ChEBI" id="CHEBI:30616"/>
    </ligand>
</feature>
<dbReference type="FunFam" id="3.30.70.260:FF:000017">
    <property type="entry name" value="Aspartokinase"/>
    <property type="match status" value="1"/>
</dbReference>
<comment type="pathway">
    <text evidence="11">Amino-acid biosynthesis; L-threonine biosynthesis; L-threonine from L-aspartate: step 1/5.</text>
</comment>
<evidence type="ECO:0000256" key="11">
    <source>
        <dbReference type="RuleBase" id="RU004249"/>
    </source>
</evidence>
<feature type="binding site" evidence="9">
    <location>
        <position position="121"/>
    </location>
    <ligand>
        <name>substrate</name>
    </ligand>
</feature>
<dbReference type="FunFam" id="3.30.70.260:FF:000023">
    <property type="entry name" value="Aspartokinase"/>
    <property type="match status" value="1"/>
</dbReference>
<dbReference type="Gene3D" id="3.40.1160.10">
    <property type="entry name" value="Acetylglutamate kinase-like"/>
    <property type="match status" value="1"/>
</dbReference>
<dbReference type="InterPro" id="IPR002912">
    <property type="entry name" value="ACT_dom"/>
</dbReference>
<evidence type="ECO:0000256" key="7">
    <source>
        <dbReference type="ARBA" id="ARBA00023154"/>
    </source>
</evidence>
<name>A0A506V567_9GAMM</name>
<feature type="binding site" evidence="9">
    <location>
        <position position="229"/>
    </location>
    <ligand>
        <name>ATP</name>
        <dbReference type="ChEBI" id="CHEBI:30616"/>
    </ligand>
</feature>
<dbReference type="InterPro" id="IPR018042">
    <property type="entry name" value="Aspartate_kinase_CS"/>
</dbReference>
<feature type="binding site" evidence="9">
    <location>
        <begin position="259"/>
        <end position="260"/>
    </location>
    <ligand>
        <name>ATP</name>
        <dbReference type="ChEBI" id="CHEBI:30616"/>
    </ligand>
</feature>
<keyword evidence="3 10" id="KW-0808">Transferase</keyword>
<evidence type="ECO:0000256" key="3">
    <source>
        <dbReference type="ARBA" id="ARBA00022679"/>
    </source>
</evidence>
<proteinExistence type="inferred from homology"/>
<evidence type="ECO:0000256" key="1">
    <source>
        <dbReference type="ARBA" id="ARBA00004766"/>
    </source>
</evidence>
<dbReference type="Pfam" id="PF00696">
    <property type="entry name" value="AA_kinase"/>
    <property type="match status" value="1"/>
</dbReference>
<dbReference type="PIRSF" id="PIRSF000726">
    <property type="entry name" value="Asp_kin"/>
    <property type="match status" value="1"/>
</dbReference>
<dbReference type="Proteomes" id="UP000319523">
    <property type="component" value="Unassembled WGS sequence"/>
</dbReference>
<feature type="domain" description="ACT" evidence="12">
    <location>
        <begin position="315"/>
        <end position="396"/>
    </location>
</feature>
<dbReference type="UniPathway" id="UPA00051">
    <property type="reaction ID" value="UER00462"/>
</dbReference>
<keyword evidence="7" id="KW-0457">Lysine biosynthesis</keyword>
<dbReference type="CDD" id="cd04258">
    <property type="entry name" value="AAK_AKiii-LysC-EC"/>
    <property type="match status" value="1"/>
</dbReference>
<dbReference type="GO" id="GO:0009088">
    <property type="term" value="P:threonine biosynthetic process"/>
    <property type="evidence" value="ECO:0007669"/>
    <property type="project" value="UniProtKB-UniPathway"/>
</dbReference>
<feature type="binding site" evidence="9">
    <location>
        <begin position="10"/>
        <end position="13"/>
    </location>
    <ligand>
        <name>ATP</name>
        <dbReference type="ChEBI" id="CHEBI:30616"/>
    </ligand>
</feature>
<evidence type="ECO:0000256" key="10">
    <source>
        <dbReference type="RuleBase" id="RU003448"/>
    </source>
</evidence>
<dbReference type="Gene3D" id="1.20.120.1320">
    <property type="entry name" value="Aspartokinase, catalytic domain"/>
    <property type="match status" value="1"/>
</dbReference>
<dbReference type="InterPro" id="IPR042199">
    <property type="entry name" value="AsparK_Bifunc_asparK/hSer_DH"/>
</dbReference>
<feature type="binding site" evidence="9">
    <location>
        <position position="234"/>
    </location>
    <ligand>
        <name>ATP</name>
        <dbReference type="ChEBI" id="CHEBI:30616"/>
    </ligand>
</feature>
<dbReference type="SUPFAM" id="SSF55021">
    <property type="entry name" value="ACT-like"/>
    <property type="match status" value="2"/>
</dbReference>
<dbReference type="GO" id="GO:0005829">
    <property type="term" value="C:cytosol"/>
    <property type="evidence" value="ECO:0007669"/>
    <property type="project" value="TreeGrafter"/>
</dbReference>
<dbReference type="PANTHER" id="PTHR21499">
    <property type="entry name" value="ASPARTATE KINASE"/>
    <property type="match status" value="1"/>
</dbReference>
<dbReference type="NCBIfam" id="TIGR00657">
    <property type="entry name" value="asp_kinases"/>
    <property type="match status" value="1"/>
</dbReference>
<evidence type="ECO:0000256" key="5">
    <source>
        <dbReference type="ARBA" id="ARBA00022777"/>
    </source>
</evidence>
<dbReference type="GO" id="GO:0004072">
    <property type="term" value="F:aspartate kinase activity"/>
    <property type="evidence" value="ECO:0007669"/>
    <property type="project" value="UniProtKB-EC"/>
</dbReference>
<dbReference type="InterPro" id="IPR036393">
    <property type="entry name" value="AceGlu_kinase-like_sf"/>
</dbReference>
<comment type="similarity">
    <text evidence="2 10">Belongs to the aspartokinase family.</text>
</comment>
<keyword evidence="5 10" id="KW-0418">Kinase</keyword>
<evidence type="ECO:0000259" key="12">
    <source>
        <dbReference type="PROSITE" id="PS51671"/>
    </source>
</evidence>
<dbReference type="InterPro" id="IPR054352">
    <property type="entry name" value="ACT_Aspartokinase"/>
</dbReference>
<dbReference type="NCBIfam" id="NF006570">
    <property type="entry name" value="PRK09084.1"/>
    <property type="match status" value="1"/>
</dbReference>
<reference evidence="13 14" key="1">
    <citation type="submission" date="2019-06" db="EMBL/GenBank/DDBJ databases">
        <authorList>
            <person name="Yang Y."/>
        </authorList>
    </citation>
    <scope>NUCLEOTIDE SEQUENCE [LARGE SCALE GENOMIC DNA]</scope>
    <source>
        <strain evidence="13 14">BIT-26</strain>
    </source>
</reference>
<evidence type="ECO:0000313" key="14">
    <source>
        <dbReference type="Proteomes" id="UP000319523"/>
    </source>
</evidence>
<comment type="catalytic activity">
    <reaction evidence="8 10">
        <text>L-aspartate + ATP = 4-phospho-L-aspartate + ADP</text>
        <dbReference type="Rhea" id="RHEA:23776"/>
        <dbReference type="ChEBI" id="CHEBI:29991"/>
        <dbReference type="ChEBI" id="CHEBI:30616"/>
        <dbReference type="ChEBI" id="CHEBI:57535"/>
        <dbReference type="ChEBI" id="CHEBI:456216"/>
        <dbReference type="EC" id="2.7.2.4"/>
    </reaction>
</comment>
<dbReference type="EMBL" id="VHQI01000011">
    <property type="protein sequence ID" value="TPW40787.1"/>
    <property type="molecule type" value="Genomic_DNA"/>
</dbReference>
<dbReference type="AlphaFoldDB" id="A0A506V567"/>
<evidence type="ECO:0000256" key="9">
    <source>
        <dbReference type="PIRSR" id="PIRSR000726-1"/>
    </source>
</evidence>
<accession>A0A506V567</accession>
<dbReference type="EC" id="2.7.2.4" evidence="10"/>
<dbReference type="OrthoDB" id="9799110at2"/>
<comment type="caution">
    <text evidence="13">The sequence shown here is derived from an EMBL/GenBank/DDBJ whole genome shotgun (WGS) entry which is preliminary data.</text>
</comment>
<dbReference type="PANTHER" id="PTHR21499:SF59">
    <property type="entry name" value="ASPARTOKINASE"/>
    <property type="match status" value="1"/>
</dbReference>
<gene>
    <name evidence="13" type="primary">lysC</name>
    <name evidence="13" type="ORF">FKM52_16495</name>
</gene>
<dbReference type="CDD" id="cd04932">
    <property type="entry name" value="ACT_AKiii-LysC-EC_1"/>
    <property type="match status" value="1"/>
</dbReference>
<dbReference type="UniPathway" id="UPA00050">
    <property type="reaction ID" value="UER00461"/>
</dbReference>
<organism evidence="13 14">
    <name type="scientific">Mixta tenebrionis</name>
    <dbReference type="NCBI Taxonomy" id="2562439"/>
    <lineage>
        <taxon>Bacteria</taxon>
        <taxon>Pseudomonadati</taxon>
        <taxon>Pseudomonadota</taxon>
        <taxon>Gammaproteobacteria</taxon>
        <taxon>Enterobacterales</taxon>
        <taxon>Erwiniaceae</taxon>
        <taxon>Mixta</taxon>
    </lineage>
</organism>
<dbReference type="InterPro" id="IPR045865">
    <property type="entry name" value="ACT-like_dom_sf"/>
</dbReference>
<dbReference type="SUPFAM" id="SSF53633">
    <property type="entry name" value="Carbamate kinase-like"/>
    <property type="match status" value="1"/>
</dbReference>
<dbReference type="GO" id="GO:0009090">
    <property type="term" value="P:homoserine biosynthetic process"/>
    <property type="evidence" value="ECO:0007669"/>
    <property type="project" value="TreeGrafter"/>
</dbReference>
<keyword evidence="4 9" id="KW-0547">Nucleotide-binding</keyword>
<dbReference type="CDD" id="cd04917">
    <property type="entry name" value="ACT_AKiii-LysC-EC_2"/>
    <property type="match status" value="1"/>
</dbReference>
<evidence type="ECO:0000256" key="6">
    <source>
        <dbReference type="ARBA" id="ARBA00022840"/>
    </source>
</evidence>
<comment type="pathway">
    <text evidence="11">Amino-acid biosynthesis; L-methionine biosynthesis via de novo pathway; L-homoserine from L-aspartate: step 1/3.</text>
</comment>
<dbReference type="InterPro" id="IPR005260">
    <property type="entry name" value="Asp_kin_monofn"/>
</dbReference>
<dbReference type="NCBIfam" id="TIGR00656">
    <property type="entry name" value="asp_kin_monofn"/>
    <property type="match status" value="1"/>
</dbReference>
<dbReference type="InterPro" id="IPR001341">
    <property type="entry name" value="Asp_kinase"/>
</dbReference>
<dbReference type="PROSITE" id="PS51671">
    <property type="entry name" value="ACT"/>
    <property type="match status" value="1"/>
</dbReference>
<dbReference type="Pfam" id="PF22468">
    <property type="entry name" value="ACT_9"/>
    <property type="match status" value="1"/>
</dbReference>
<comment type="pathway">
    <text evidence="1 11">Amino-acid biosynthesis; L-lysine biosynthesis via DAP pathway; (S)-tetrahydrodipicolinate from L-aspartate: step 1/4.</text>
</comment>
<keyword evidence="6 9" id="KW-0067">ATP-binding</keyword>
<evidence type="ECO:0000256" key="2">
    <source>
        <dbReference type="ARBA" id="ARBA00010122"/>
    </source>
</evidence>
<dbReference type="UniPathway" id="UPA00034">
    <property type="reaction ID" value="UER00015"/>
</dbReference>
<dbReference type="RefSeq" id="WP_141177252.1">
    <property type="nucleotide sequence ID" value="NZ_JBHUFX010000007.1"/>
</dbReference>
<protein>
    <recommendedName>
        <fullName evidence="10">Aspartokinase</fullName>
        <ecNumber evidence="10">2.7.2.4</ecNumber>
    </recommendedName>
</protein>
<evidence type="ECO:0000313" key="13">
    <source>
        <dbReference type="EMBL" id="TPW40787.1"/>
    </source>
</evidence>
<dbReference type="InterPro" id="IPR047962">
    <property type="entry name" value="LysC_ACT_2"/>
</dbReference>